<accession>A0A8B8MKZ0</accession>
<evidence type="ECO:0000256" key="1">
    <source>
        <dbReference type="SAM" id="MobiDB-lite"/>
    </source>
</evidence>
<feature type="compositionally biased region" description="Pro residues" evidence="1">
    <location>
        <begin position="153"/>
        <end position="167"/>
    </location>
</feature>
<keyword evidence="2" id="KW-1185">Reference proteome</keyword>
<reference evidence="2" key="1">
    <citation type="journal article" date="2019" name="Toxins">
        <title>Detection of Abrin-Like and Prepropulchellin-Like Toxin Genes and Transcripts Using Whole Genome Sequencing and Full-Length Transcript Sequencing of Abrus precatorius.</title>
        <authorList>
            <person name="Hovde B.T."/>
            <person name="Daligault H.E."/>
            <person name="Hanschen E.R."/>
            <person name="Kunde Y.A."/>
            <person name="Johnson M.B."/>
            <person name="Starkenburg S.R."/>
            <person name="Johnson S.L."/>
        </authorList>
    </citation>
    <scope>NUCLEOTIDE SEQUENCE [LARGE SCALE GENOMIC DNA]</scope>
</reference>
<proteinExistence type="predicted"/>
<sequence>MDPLRARIWGEDSGGKEGWIYDPATRRLTYQGMVSMSMGPLTEGEWKLNWMDHIFAEISVPLPPERSIIIHTPPSSPPSHEPPAKHLKTFVDKGKTIIDLDPEPSPCPSPTPTPTPEWKDIGVVASSVRPVPRQPLDIQAPPSDESRPSTRHPSPPLPPTSRSPPPTIGWIDSDPDDLPPSPRPQPVDAAPDSDGMESDPSEDSFPPEFYM</sequence>
<dbReference type="KEGG" id="aprc:113874244"/>
<dbReference type="AlphaFoldDB" id="A0A8B8MKZ0"/>
<evidence type="ECO:0000313" key="2">
    <source>
        <dbReference type="Proteomes" id="UP000694853"/>
    </source>
</evidence>
<feature type="compositionally biased region" description="Pro residues" evidence="1">
    <location>
        <begin position="103"/>
        <end position="115"/>
    </location>
</feature>
<organism evidence="2 3">
    <name type="scientific">Abrus precatorius</name>
    <name type="common">Indian licorice</name>
    <name type="synonym">Glycine abrus</name>
    <dbReference type="NCBI Taxonomy" id="3816"/>
    <lineage>
        <taxon>Eukaryota</taxon>
        <taxon>Viridiplantae</taxon>
        <taxon>Streptophyta</taxon>
        <taxon>Embryophyta</taxon>
        <taxon>Tracheophyta</taxon>
        <taxon>Spermatophyta</taxon>
        <taxon>Magnoliopsida</taxon>
        <taxon>eudicotyledons</taxon>
        <taxon>Gunneridae</taxon>
        <taxon>Pentapetalae</taxon>
        <taxon>rosids</taxon>
        <taxon>fabids</taxon>
        <taxon>Fabales</taxon>
        <taxon>Fabaceae</taxon>
        <taxon>Papilionoideae</taxon>
        <taxon>50 kb inversion clade</taxon>
        <taxon>NPAAA clade</taxon>
        <taxon>indigoferoid/millettioid clade</taxon>
        <taxon>Abreae</taxon>
        <taxon>Abrus</taxon>
    </lineage>
</organism>
<evidence type="ECO:0000313" key="3">
    <source>
        <dbReference type="RefSeq" id="XP_027368277.1"/>
    </source>
</evidence>
<reference evidence="3" key="2">
    <citation type="submission" date="2025-08" db="UniProtKB">
        <authorList>
            <consortium name="RefSeq"/>
        </authorList>
    </citation>
    <scope>IDENTIFICATION</scope>
    <source>
        <tissue evidence="3">Young leaves</tissue>
    </source>
</reference>
<feature type="region of interest" description="Disordered" evidence="1">
    <location>
        <begin position="97"/>
        <end position="211"/>
    </location>
</feature>
<dbReference type="Proteomes" id="UP000694853">
    <property type="component" value="Unplaced"/>
</dbReference>
<dbReference type="RefSeq" id="XP_027368277.1">
    <property type="nucleotide sequence ID" value="XM_027512476.1"/>
</dbReference>
<protein>
    <submittedName>
        <fullName evidence="3">Proline-rich receptor-like protein kinase PERK8</fullName>
    </submittedName>
</protein>
<dbReference type="GeneID" id="113874244"/>
<name>A0A8B8MKZ0_ABRPR</name>
<gene>
    <name evidence="3" type="primary">LOC113874244</name>
</gene>